<evidence type="ECO:0000313" key="5">
    <source>
        <dbReference type="Proteomes" id="UP001064971"/>
    </source>
</evidence>
<dbReference type="Pfam" id="PF17289">
    <property type="entry name" value="Terminase_6C"/>
    <property type="match status" value="1"/>
</dbReference>
<sequence length="547" mass="61464">MTSSTTSRSSTRKPKPELGPQTSLEQIRAEKARRRLGEFIRQGWHVLEPDTPFADNWHIDVLCAHLEAVAAGIATPDGIKRLLINVPPGHMKSLIVNVFWPAWVWLRRPGWRALFLSYDSAVGVRDSVKCRDLLTSPWYQETFRPEWTLKPDQNEKSYYFNTARGFRLFLTVGGANTGHRGDAIVVDDPISALDAQNPKARQAVVDWWDKAMGSRLNNLEYGAFVVIMQRLHVEDLSGHILAQSGDDHAEGGYDHVCLPSEYDPAKAKRPTSIGWSDPRTQAGELLFPGLFPKTALQAARKKLGSADYSGQHQQDPVPAEGNIFKPWWWRYWIPKDRTDLLHQPIRVKRGEELIECPIRVLPYTLAELRALAPGQFFSELMQSWDMSFKDTNASSFVVGQVWGSVEADSFLLDQVRDKWDLPATIAQLLDLTARWPQVTGKLIEDKANGPAAMQMLRGRVGGMLPVMPYASKEARATGVTPLVEAGNVYLPHPRLFAWMDPLQTNLTAFPNGLKDEIDVMTQYLQRADAAANAGEYESSRVRGTRGR</sequence>
<dbReference type="EMBL" id="AP026564">
    <property type="protein sequence ID" value="BDP44857.1"/>
    <property type="molecule type" value="Genomic_DNA"/>
</dbReference>
<dbReference type="NCBIfam" id="TIGR01630">
    <property type="entry name" value="psiM2_ORF9"/>
    <property type="match status" value="1"/>
</dbReference>
<name>A0ABM8AM70_9DEIO</name>
<feature type="domain" description="Terminase large subunit gp17-like C-terminal" evidence="3">
    <location>
        <begin position="383"/>
        <end position="514"/>
    </location>
</feature>
<feature type="region of interest" description="Disordered" evidence="2">
    <location>
        <begin position="1"/>
        <end position="24"/>
    </location>
</feature>
<geneLocation type="plasmid" evidence="4 5">
    <name>pDAETH-4</name>
</geneLocation>
<evidence type="ECO:0000256" key="1">
    <source>
        <dbReference type="ARBA" id="ARBA00022612"/>
    </source>
</evidence>
<dbReference type="InterPro" id="IPR006517">
    <property type="entry name" value="Phage_terminase_lsu-like_C"/>
</dbReference>
<accession>A0ABM8AM70</accession>
<gene>
    <name evidence="4" type="ORF">DAETH_48260</name>
</gene>
<evidence type="ECO:0000313" key="4">
    <source>
        <dbReference type="EMBL" id="BDP44857.1"/>
    </source>
</evidence>
<evidence type="ECO:0000256" key="2">
    <source>
        <dbReference type="SAM" id="MobiDB-lite"/>
    </source>
</evidence>
<keyword evidence="4" id="KW-0614">Plasmid</keyword>
<dbReference type="Proteomes" id="UP001064971">
    <property type="component" value="Plasmid pDAETH-4"/>
</dbReference>
<proteinExistence type="predicted"/>
<organism evidence="4 5">
    <name type="scientific">Deinococcus aetherius</name>
    <dbReference type="NCBI Taxonomy" id="200252"/>
    <lineage>
        <taxon>Bacteria</taxon>
        <taxon>Thermotogati</taxon>
        <taxon>Deinococcota</taxon>
        <taxon>Deinococci</taxon>
        <taxon>Deinococcales</taxon>
        <taxon>Deinococcaceae</taxon>
        <taxon>Deinococcus</taxon>
    </lineage>
</organism>
<keyword evidence="1" id="KW-1188">Viral release from host cell</keyword>
<dbReference type="InterPro" id="IPR035421">
    <property type="entry name" value="Terminase_6C"/>
</dbReference>
<reference evidence="4" key="1">
    <citation type="submission" date="2022-07" db="EMBL/GenBank/DDBJ databases">
        <title>Complete Genome Sequence of the Radioresistant Bacterium Deinococcus aetherius ST0316, Isolated from the Air Dust collected in Lower Stratosphere above Japan.</title>
        <authorList>
            <person name="Satoh K."/>
            <person name="Hagiwara K."/>
            <person name="Katsumata K."/>
            <person name="Kubo A."/>
            <person name="Yokobori S."/>
            <person name="Yamagishi A."/>
            <person name="Oono Y."/>
            <person name="Narumi I."/>
        </authorList>
    </citation>
    <scope>NUCLEOTIDE SEQUENCE</scope>
    <source>
        <strain evidence="4">ST0316</strain>
        <plasmid evidence="4">pDAETH-4</plasmid>
    </source>
</reference>
<dbReference type="RefSeq" id="WP_264778905.1">
    <property type="nucleotide sequence ID" value="NZ_AP026564.1"/>
</dbReference>
<keyword evidence="5" id="KW-1185">Reference proteome</keyword>
<protein>
    <recommendedName>
        <fullName evidence="3">Terminase large subunit gp17-like C-terminal domain-containing protein</fullName>
    </recommendedName>
</protein>
<evidence type="ECO:0000259" key="3">
    <source>
        <dbReference type="Pfam" id="PF17289"/>
    </source>
</evidence>